<dbReference type="GO" id="GO:0016887">
    <property type="term" value="F:ATP hydrolysis activity"/>
    <property type="evidence" value="ECO:0007669"/>
    <property type="project" value="InterPro"/>
</dbReference>
<dbReference type="GO" id="GO:0032300">
    <property type="term" value="C:mismatch repair complex"/>
    <property type="evidence" value="ECO:0007669"/>
    <property type="project" value="InterPro"/>
</dbReference>
<dbReference type="InterPro" id="IPR014790">
    <property type="entry name" value="MutL_C"/>
</dbReference>
<organism evidence="6">
    <name type="scientific">marine metagenome</name>
    <dbReference type="NCBI Taxonomy" id="408172"/>
    <lineage>
        <taxon>unclassified sequences</taxon>
        <taxon>metagenomes</taxon>
        <taxon>ecological metagenomes</taxon>
    </lineage>
</organism>
<dbReference type="PROSITE" id="PS00058">
    <property type="entry name" value="DNA_MISMATCH_REPAIR_1"/>
    <property type="match status" value="1"/>
</dbReference>
<dbReference type="InterPro" id="IPR020667">
    <property type="entry name" value="DNA_mismatch_repair_MutL"/>
</dbReference>
<evidence type="ECO:0000313" key="6">
    <source>
        <dbReference type="EMBL" id="SUZ67983.1"/>
    </source>
</evidence>
<dbReference type="InterPro" id="IPR020568">
    <property type="entry name" value="Ribosomal_Su5_D2-typ_SF"/>
</dbReference>
<keyword evidence="2" id="KW-0227">DNA damage</keyword>
<dbReference type="InterPro" id="IPR014762">
    <property type="entry name" value="DNA_mismatch_repair_CS"/>
</dbReference>
<dbReference type="EMBL" id="UINC01001027">
    <property type="protein sequence ID" value="SUZ67983.1"/>
    <property type="molecule type" value="Genomic_DNA"/>
</dbReference>
<dbReference type="Gene3D" id="3.30.1540.20">
    <property type="entry name" value="MutL, C-terminal domain, dimerisation subdomain"/>
    <property type="match status" value="1"/>
</dbReference>
<proteinExistence type="inferred from homology"/>
<dbReference type="GO" id="GO:0005524">
    <property type="term" value="F:ATP binding"/>
    <property type="evidence" value="ECO:0007669"/>
    <property type="project" value="InterPro"/>
</dbReference>
<feature type="domain" description="MutL C-terminal dimerisation" evidence="4">
    <location>
        <begin position="395"/>
        <end position="538"/>
    </location>
</feature>
<dbReference type="InterPro" id="IPR002099">
    <property type="entry name" value="MutL/Mlh/PMS"/>
</dbReference>
<dbReference type="GO" id="GO:0006298">
    <property type="term" value="P:mismatch repair"/>
    <property type="evidence" value="ECO:0007669"/>
    <property type="project" value="InterPro"/>
</dbReference>
<dbReference type="InterPro" id="IPR042120">
    <property type="entry name" value="MutL_C_dimsub"/>
</dbReference>
<dbReference type="CDD" id="cd16926">
    <property type="entry name" value="HATPase_MutL-MLH-PMS-like"/>
    <property type="match status" value="1"/>
</dbReference>
<evidence type="ECO:0000256" key="3">
    <source>
        <dbReference type="ARBA" id="ARBA00023204"/>
    </source>
</evidence>
<dbReference type="AlphaFoldDB" id="A0A381PR70"/>
<evidence type="ECO:0000256" key="2">
    <source>
        <dbReference type="ARBA" id="ARBA00022763"/>
    </source>
</evidence>
<comment type="similarity">
    <text evidence="1">Belongs to the DNA mismatch repair MutL/HexB family.</text>
</comment>
<dbReference type="SUPFAM" id="SSF55874">
    <property type="entry name" value="ATPase domain of HSP90 chaperone/DNA topoisomerase II/histidine kinase"/>
    <property type="match status" value="1"/>
</dbReference>
<dbReference type="GO" id="GO:0140664">
    <property type="term" value="F:ATP-dependent DNA damage sensor activity"/>
    <property type="evidence" value="ECO:0007669"/>
    <property type="project" value="InterPro"/>
</dbReference>
<name>A0A381PR70_9ZZZZ</name>
<dbReference type="NCBIfam" id="TIGR00585">
    <property type="entry name" value="mutl"/>
    <property type="match status" value="1"/>
</dbReference>
<accession>A0A381PR70</accession>
<dbReference type="SUPFAM" id="SSF118116">
    <property type="entry name" value="DNA mismatch repair protein MutL"/>
    <property type="match status" value="1"/>
</dbReference>
<dbReference type="InterPro" id="IPR013507">
    <property type="entry name" value="DNA_mismatch_S5_2-like"/>
</dbReference>
<dbReference type="HAMAP" id="MF_00149">
    <property type="entry name" value="DNA_mis_repair"/>
    <property type="match status" value="1"/>
</dbReference>
<evidence type="ECO:0008006" key="7">
    <source>
        <dbReference type="Google" id="ProtNLM"/>
    </source>
</evidence>
<evidence type="ECO:0000256" key="1">
    <source>
        <dbReference type="ARBA" id="ARBA00006082"/>
    </source>
</evidence>
<dbReference type="GO" id="GO:0030983">
    <property type="term" value="F:mismatched DNA binding"/>
    <property type="evidence" value="ECO:0007669"/>
    <property type="project" value="InterPro"/>
</dbReference>
<reference evidence="6" key="1">
    <citation type="submission" date="2018-05" db="EMBL/GenBank/DDBJ databases">
        <authorList>
            <person name="Lanie J.A."/>
            <person name="Ng W.-L."/>
            <person name="Kazmierczak K.M."/>
            <person name="Andrzejewski T.M."/>
            <person name="Davidsen T.M."/>
            <person name="Wayne K.J."/>
            <person name="Tettelin H."/>
            <person name="Glass J.I."/>
            <person name="Rusch D."/>
            <person name="Podicherti R."/>
            <person name="Tsui H.-C.T."/>
            <person name="Winkler M.E."/>
        </authorList>
    </citation>
    <scope>NUCLEOTIDE SEQUENCE</scope>
</reference>
<dbReference type="CDD" id="cd03482">
    <property type="entry name" value="MutL_Trans_MutL"/>
    <property type="match status" value="1"/>
</dbReference>
<dbReference type="SUPFAM" id="SSF54211">
    <property type="entry name" value="Ribosomal protein S5 domain 2-like"/>
    <property type="match status" value="1"/>
</dbReference>
<dbReference type="InterPro" id="IPR014721">
    <property type="entry name" value="Ribsml_uS5_D2-typ_fold_subgr"/>
</dbReference>
<dbReference type="InterPro" id="IPR036890">
    <property type="entry name" value="HATPase_C_sf"/>
</dbReference>
<dbReference type="Pfam" id="PF08676">
    <property type="entry name" value="MutL_C"/>
    <property type="match status" value="1"/>
</dbReference>
<evidence type="ECO:0000259" key="4">
    <source>
        <dbReference type="SMART" id="SM00853"/>
    </source>
</evidence>
<dbReference type="InterPro" id="IPR042121">
    <property type="entry name" value="MutL_C_regsub"/>
</dbReference>
<dbReference type="Gene3D" id="3.30.230.10">
    <property type="match status" value="1"/>
</dbReference>
<dbReference type="SMART" id="SM01340">
    <property type="entry name" value="DNA_mis_repair"/>
    <property type="match status" value="1"/>
</dbReference>
<dbReference type="InterPro" id="IPR037198">
    <property type="entry name" value="MutL_C_sf"/>
</dbReference>
<dbReference type="Gene3D" id="3.30.1370.100">
    <property type="entry name" value="MutL, C-terminal domain, regulatory subdomain"/>
    <property type="match status" value="1"/>
</dbReference>
<dbReference type="Gene3D" id="3.30.565.10">
    <property type="entry name" value="Histidine kinase-like ATPase, C-terminal domain"/>
    <property type="match status" value="1"/>
</dbReference>
<feature type="domain" description="DNA mismatch repair protein S5" evidence="5">
    <location>
        <begin position="208"/>
        <end position="326"/>
    </location>
</feature>
<protein>
    <recommendedName>
        <fullName evidence="7">DNA mismatch repair protein S5 domain-containing protein</fullName>
    </recommendedName>
</protein>
<dbReference type="FunFam" id="3.30.565.10:FF:000003">
    <property type="entry name" value="DNA mismatch repair endonuclease MutL"/>
    <property type="match status" value="1"/>
</dbReference>
<evidence type="ECO:0000259" key="5">
    <source>
        <dbReference type="SMART" id="SM01340"/>
    </source>
</evidence>
<dbReference type="Pfam" id="PF13589">
    <property type="entry name" value="HATPase_c_3"/>
    <property type="match status" value="1"/>
</dbReference>
<dbReference type="InterPro" id="IPR038973">
    <property type="entry name" value="MutL/Mlh/Pms-like"/>
</dbReference>
<sequence>MRIEKLDAAVANQIAAGEVVERPASIVKELIENSLDAGATAVTVEVEGAGLGLIRVVDNGVGIHHEDMRLALERHATSKITTTDDLLSITSMGFRGEALASVASVARTTLTSKAVGSDRAWALTVEGGEEKRHAPAAHPQGTGVEIRDLFFNTPARRKFMKTERTEVAHISETLRRLALANPGVSFELKHGTRTIERLSATNVLIDRIEKLLGRDFLAEAVEIDEQQDELRLHGWIGSPTYTRRTADQQHLFVNARYVRDKVVGHAIRQAYRDVIFHGRQPVFVVYLEIPPEAVDVNVHPTKHEVRFRHSRQVHDFIFGRLNRALRDVRPGDSNDLMQRASFATGNTAPKAPAWIQTSFPRQLSAEVERSVDAFATEERDTVDAEDGAIPPLGYALAQLGGAYILAENKDGLVIVDMHAAHERITYEKMKSALSDQTLIKQSLLVPVNLEVTRQEADLVETLMEDFDRLGIGLERLGPSTIRIQEVPSLIGTDDATELVRDVLGELLEFGQFDGFAEHRDSLLATMACHGSIRANRRLAIEEMNALLREMERTENAGQCNHGRPTFHVQNLTDLDRLFLRGQ</sequence>
<dbReference type="PANTHER" id="PTHR10073:SF12">
    <property type="entry name" value="DNA MISMATCH REPAIR PROTEIN MLH1"/>
    <property type="match status" value="1"/>
</dbReference>
<dbReference type="Pfam" id="PF01119">
    <property type="entry name" value="DNA_mis_repair"/>
    <property type="match status" value="1"/>
</dbReference>
<gene>
    <name evidence="6" type="ORF">METZ01_LOCUS20837</name>
</gene>
<keyword evidence="3" id="KW-0234">DNA repair</keyword>
<dbReference type="SMART" id="SM00853">
    <property type="entry name" value="MutL_C"/>
    <property type="match status" value="1"/>
</dbReference>
<dbReference type="PANTHER" id="PTHR10073">
    <property type="entry name" value="DNA MISMATCH REPAIR PROTEIN MLH, PMS, MUTL"/>
    <property type="match status" value="1"/>
</dbReference>